<dbReference type="Proteomes" id="UP000193411">
    <property type="component" value="Unassembled WGS sequence"/>
</dbReference>
<sequence length="655" mass="73744">MLSAYDILPAELLLGCLALARPSAHIVLSCRLASDALADGQHARLAWTHYIIFHSDLEPFYDGAAPGAYLECPEILFYPSRLAHFLRLQLPPKCTLYPYDRYEFGPLAPAVLATSKDTCHVLTPAFIDWLFCPSGPFSRLLAKDFNDLARQLESSLVPLRNIIVSSTTLAPHLETILPHVYWKPVPDLCFLLVFFIRSSQLEQLSKTLVHLCRIVPQLGQVHLPLSLWATSALDRCDEFDSFVRHTDFPDRTCSLPFFLASLALIDLAQPTLQVILAHFPQFPTTDLVDGFLSHPPLVQHFKHMLGECRDVARVTDLLAWLFANQSIQHPNSLLFPISLPGDVTLLDYTVFCALLLRFDIPHFIAPMSREERARVAGYSEQFFEEWLDRGDLTRNELLPLVLDHQLLTRRLLVLLLKSTLDNDLDSAQQLILTSLAHQGDLDELFIDALGKSTNDQCHARVLTILHDSLVAHGLDPTAALIEHASRESCFFLGDMLFPSTDGPSTHLSWDFDRIFLAWAEGTLHRDCHEPASNEHVSFVLSIADCALESPSDEYLDCLCAAFTPARLVQTLVSCVHQFALGDRFVQCTPTGGRSIGHLTALVKRKELQTHPIFTHEYLTEPELRKFKQAVAFSMSRRLPTTYSTTLDPTLDCMRY</sequence>
<feature type="non-terminal residue" evidence="1">
    <location>
        <position position="655"/>
    </location>
</feature>
<proteinExistence type="predicted"/>
<organism evidence="1 2">
    <name type="scientific">Catenaria anguillulae PL171</name>
    <dbReference type="NCBI Taxonomy" id="765915"/>
    <lineage>
        <taxon>Eukaryota</taxon>
        <taxon>Fungi</taxon>
        <taxon>Fungi incertae sedis</taxon>
        <taxon>Blastocladiomycota</taxon>
        <taxon>Blastocladiomycetes</taxon>
        <taxon>Blastocladiales</taxon>
        <taxon>Catenariaceae</taxon>
        <taxon>Catenaria</taxon>
    </lineage>
</organism>
<dbReference type="EMBL" id="MCFL01000001">
    <property type="protein sequence ID" value="ORZ41701.1"/>
    <property type="molecule type" value="Genomic_DNA"/>
</dbReference>
<name>A0A1Y2I6Q6_9FUNG</name>
<reference evidence="1 2" key="1">
    <citation type="submission" date="2016-07" db="EMBL/GenBank/DDBJ databases">
        <title>Pervasive Adenine N6-methylation of Active Genes in Fungi.</title>
        <authorList>
            <consortium name="DOE Joint Genome Institute"/>
            <person name="Mondo S.J."/>
            <person name="Dannebaum R.O."/>
            <person name="Kuo R.C."/>
            <person name="Labutti K."/>
            <person name="Haridas S."/>
            <person name="Kuo A."/>
            <person name="Salamov A."/>
            <person name="Ahrendt S.R."/>
            <person name="Lipzen A."/>
            <person name="Sullivan W."/>
            <person name="Andreopoulos W.B."/>
            <person name="Clum A."/>
            <person name="Lindquist E."/>
            <person name="Daum C."/>
            <person name="Ramamoorthy G.K."/>
            <person name="Gryganskyi A."/>
            <person name="Culley D."/>
            <person name="Magnuson J.K."/>
            <person name="James T.Y."/>
            <person name="O'Malley M.A."/>
            <person name="Stajich J.E."/>
            <person name="Spatafora J.W."/>
            <person name="Visel A."/>
            <person name="Grigoriev I.V."/>
        </authorList>
    </citation>
    <scope>NUCLEOTIDE SEQUENCE [LARGE SCALE GENOMIC DNA]</scope>
    <source>
        <strain evidence="1 2">PL171</strain>
    </source>
</reference>
<evidence type="ECO:0000313" key="1">
    <source>
        <dbReference type="EMBL" id="ORZ41701.1"/>
    </source>
</evidence>
<protein>
    <submittedName>
        <fullName evidence="1">Uncharacterized protein</fullName>
    </submittedName>
</protein>
<accession>A0A1Y2I6Q6</accession>
<keyword evidence="2" id="KW-1185">Reference proteome</keyword>
<comment type="caution">
    <text evidence="1">The sequence shown here is derived from an EMBL/GenBank/DDBJ whole genome shotgun (WGS) entry which is preliminary data.</text>
</comment>
<evidence type="ECO:0000313" key="2">
    <source>
        <dbReference type="Proteomes" id="UP000193411"/>
    </source>
</evidence>
<dbReference type="AlphaFoldDB" id="A0A1Y2I6Q6"/>
<gene>
    <name evidence="1" type="ORF">BCR44DRAFT_52251</name>
</gene>